<reference evidence="6" key="1">
    <citation type="submission" date="2016-10" db="EMBL/GenBank/DDBJ databases">
        <authorList>
            <person name="Varghese N."/>
            <person name="Submissions S."/>
        </authorList>
    </citation>
    <scope>NUCLEOTIDE SEQUENCE [LARGE SCALE GENOMIC DNA]</scope>
    <source>
        <strain evidence="6">LMG 24016</strain>
    </source>
</reference>
<dbReference type="PROSITE" id="PS50011">
    <property type="entry name" value="PROTEIN_KINASE_DOM"/>
    <property type="match status" value="1"/>
</dbReference>
<dbReference type="PANTHER" id="PTHR48051:SF1">
    <property type="entry name" value="RAS SUPPRESSOR PROTEIN 1"/>
    <property type="match status" value="1"/>
</dbReference>
<dbReference type="EMBL" id="FOQL01000002">
    <property type="protein sequence ID" value="SFI39395.1"/>
    <property type="molecule type" value="Genomic_DNA"/>
</dbReference>
<dbReference type="InterPro" id="IPR050216">
    <property type="entry name" value="LRR_domain-containing"/>
</dbReference>
<evidence type="ECO:0000256" key="2">
    <source>
        <dbReference type="ARBA" id="ARBA00022737"/>
    </source>
</evidence>
<dbReference type="AlphaFoldDB" id="A0A1I3HUJ2"/>
<dbReference type="InterPro" id="IPR003591">
    <property type="entry name" value="Leu-rich_rpt_typical-subtyp"/>
</dbReference>
<dbReference type="InterPro" id="IPR000719">
    <property type="entry name" value="Prot_kinase_dom"/>
</dbReference>
<dbReference type="PANTHER" id="PTHR48051">
    <property type="match status" value="1"/>
</dbReference>
<dbReference type="PROSITE" id="PS00107">
    <property type="entry name" value="PROTEIN_KINASE_ATP"/>
    <property type="match status" value="1"/>
</dbReference>
<gene>
    <name evidence="5" type="ORF">SAMN05216206_2112</name>
</gene>
<dbReference type="SUPFAM" id="SSF52058">
    <property type="entry name" value="L domain-like"/>
    <property type="match status" value="1"/>
</dbReference>
<dbReference type="RefSeq" id="WP_090241898.1">
    <property type="nucleotide sequence ID" value="NZ_FOQL01000002.1"/>
</dbReference>
<keyword evidence="2" id="KW-0677">Repeat</keyword>
<dbReference type="Proteomes" id="UP000243606">
    <property type="component" value="Unassembled WGS sequence"/>
</dbReference>
<accession>A0A1I3HUJ2</accession>
<dbReference type="GO" id="GO:0005524">
    <property type="term" value="F:ATP binding"/>
    <property type="evidence" value="ECO:0007669"/>
    <property type="project" value="UniProtKB-UniRule"/>
</dbReference>
<dbReference type="OrthoDB" id="8532199at2"/>
<dbReference type="SUPFAM" id="SSF56112">
    <property type="entry name" value="Protein kinase-like (PK-like)"/>
    <property type="match status" value="1"/>
</dbReference>
<dbReference type="Pfam" id="PF07714">
    <property type="entry name" value="PK_Tyr_Ser-Thr"/>
    <property type="match status" value="1"/>
</dbReference>
<sequence length="441" mass="48232">MHSLEQLRSGELACITRLDLCCDLSDFPEEIFSLADSLEVLNLSGNRLSALPADLARLHKLRILFCSDNLFTSVPEGLGNCTQLEMIGFKSNRIQHLPATALPPKLRWLILTDNRLQQLPTELGDCAYLQKLMLAGNQLRALPESLANLHRLELLRIAANRLEHLPAWLTGLPSLCWLAFAGNPFSDASEAEILRQHPLPTIARDTLELGEILGQGASGIIHSAAWQQPNQPVQAMAVKLFKGDITSDGLAHSEIAACIAAGEHDNLISVAGPLEPMQDGPPGLLLERIAPSFQPLAGPPSLASCSRDCYAEQRRFTLAEALRILHGTAAAVVHLHERGIVHGDLYAHNLLVDAAGQTLLGDFGAASFFEPQSSSGIALQQLEARAFACLLEELLNRCNKYDQPHQQTRLWQLHARCGNPQPAERPLFVDILECLKDCNMA</sequence>
<evidence type="ECO:0000259" key="4">
    <source>
        <dbReference type="PROSITE" id="PS50011"/>
    </source>
</evidence>
<evidence type="ECO:0000256" key="1">
    <source>
        <dbReference type="ARBA" id="ARBA00022614"/>
    </source>
</evidence>
<keyword evidence="1" id="KW-0433">Leucine-rich repeat</keyword>
<dbReference type="Pfam" id="PF13855">
    <property type="entry name" value="LRR_8"/>
    <property type="match status" value="1"/>
</dbReference>
<dbReference type="STRING" id="425504.SAMN05216206_2112"/>
<evidence type="ECO:0000256" key="3">
    <source>
        <dbReference type="PROSITE-ProRule" id="PRU10141"/>
    </source>
</evidence>
<dbReference type="Gene3D" id="1.10.510.10">
    <property type="entry name" value="Transferase(Phosphotransferase) domain 1"/>
    <property type="match status" value="1"/>
</dbReference>
<evidence type="ECO:0000313" key="5">
    <source>
        <dbReference type="EMBL" id="SFI39395.1"/>
    </source>
</evidence>
<dbReference type="Gene3D" id="3.80.10.10">
    <property type="entry name" value="Ribonuclease Inhibitor"/>
    <property type="match status" value="2"/>
</dbReference>
<dbReference type="Gene3D" id="3.30.200.20">
    <property type="entry name" value="Phosphorylase Kinase, domain 1"/>
    <property type="match status" value="1"/>
</dbReference>
<protein>
    <submittedName>
        <fullName evidence="5">Leucine rich repeat-containing protein</fullName>
    </submittedName>
</protein>
<proteinExistence type="predicted"/>
<dbReference type="InterPro" id="IPR001611">
    <property type="entry name" value="Leu-rich_rpt"/>
</dbReference>
<dbReference type="InterPro" id="IPR001245">
    <property type="entry name" value="Ser-Thr/Tyr_kinase_cat_dom"/>
</dbReference>
<dbReference type="GO" id="GO:0004672">
    <property type="term" value="F:protein kinase activity"/>
    <property type="evidence" value="ECO:0007669"/>
    <property type="project" value="InterPro"/>
</dbReference>
<dbReference type="SMART" id="SM00364">
    <property type="entry name" value="LRR_BAC"/>
    <property type="match status" value="5"/>
</dbReference>
<dbReference type="InterPro" id="IPR032675">
    <property type="entry name" value="LRR_dom_sf"/>
</dbReference>
<evidence type="ECO:0000313" key="6">
    <source>
        <dbReference type="Proteomes" id="UP000243606"/>
    </source>
</evidence>
<keyword evidence="3" id="KW-0547">Nucleotide-binding</keyword>
<feature type="binding site" evidence="3">
    <location>
        <position position="239"/>
    </location>
    <ligand>
        <name>ATP</name>
        <dbReference type="ChEBI" id="CHEBI:30616"/>
    </ligand>
</feature>
<organism evidence="5 6">
    <name type="scientific">Pseudomonas guineae</name>
    <dbReference type="NCBI Taxonomy" id="425504"/>
    <lineage>
        <taxon>Bacteria</taxon>
        <taxon>Pseudomonadati</taxon>
        <taxon>Pseudomonadota</taxon>
        <taxon>Gammaproteobacteria</taxon>
        <taxon>Pseudomonadales</taxon>
        <taxon>Pseudomonadaceae</taxon>
        <taxon>Pseudomonas</taxon>
    </lineage>
</organism>
<feature type="domain" description="Protein kinase" evidence="4">
    <location>
        <begin position="207"/>
        <end position="441"/>
    </location>
</feature>
<dbReference type="GO" id="GO:0005737">
    <property type="term" value="C:cytoplasm"/>
    <property type="evidence" value="ECO:0007669"/>
    <property type="project" value="TreeGrafter"/>
</dbReference>
<name>A0A1I3HUJ2_9PSED</name>
<dbReference type="Pfam" id="PF00560">
    <property type="entry name" value="LRR_1"/>
    <property type="match status" value="1"/>
</dbReference>
<dbReference type="InterPro" id="IPR017441">
    <property type="entry name" value="Protein_kinase_ATP_BS"/>
</dbReference>
<dbReference type="InterPro" id="IPR011009">
    <property type="entry name" value="Kinase-like_dom_sf"/>
</dbReference>
<dbReference type="PROSITE" id="PS51450">
    <property type="entry name" value="LRR"/>
    <property type="match status" value="1"/>
</dbReference>
<dbReference type="SMART" id="SM00369">
    <property type="entry name" value="LRR_TYP"/>
    <property type="match status" value="5"/>
</dbReference>
<keyword evidence="3" id="KW-0067">ATP-binding</keyword>
<keyword evidence="6" id="KW-1185">Reference proteome</keyword>